<keyword evidence="11" id="KW-1185">Reference proteome</keyword>
<sequence>MTDWLHPAAWLQLFGTFATIGVIAIIFAETGLLFGCVLPGDSLLFTAGILTTVSSVNGQAFQPLSLPWLLVGGPIAAILGAQFGHWLGARYGRRLFDRPDSRIFRREWVDKAEYYFDRFGPARAVVLARFVPFVRTFLNPLAGMLGMRPRRFLLWNVIGAVLWTDTLFLLGHFLGAEVPGIERYILPGVAVILVLSAIPIVREMRRGRGETGNGTNKNASEESRPSLSGDSYR</sequence>
<evidence type="ECO:0000256" key="4">
    <source>
        <dbReference type="ARBA" id="ARBA00022692"/>
    </source>
</evidence>
<keyword evidence="6 7" id="KW-0472">Membrane</keyword>
<dbReference type="PANTHER" id="PTHR30353">
    <property type="entry name" value="INNER MEMBRANE PROTEIN DEDA-RELATED"/>
    <property type="match status" value="1"/>
</dbReference>
<dbReference type="EMBL" id="JADOUA010000001">
    <property type="protein sequence ID" value="MBG6091975.1"/>
    <property type="molecule type" value="Genomic_DNA"/>
</dbReference>
<feature type="transmembrane region" description="Helical" evidence="7">
    <location>
        <begin position="12"/>
        <end position="36"/>
    </location>
</feature>
<evidence type="ECO:0000256" key="5">
    <source>
        <dbReference type="ARBA" id="ARBA00022989"/>
    </source>
</evidence>
<feature type="transmembrane region" description="Helical" evidence="7">
    <location>
        <begin position="152"/>
        <end position="172"/>
    </location>
</feature>
<dbReference type="AlphaFoldDB" id="A0A931DL29"/>
<feature type="region of interest" description="Disordered" evidence="8">
    <location>
        <begin position="207"/>
        <end position="233"/>
    </location>
</feature>
<keyword evidence="4 7" id="KW-0812">Transmembrane</keyword>
<feature type="transmembrane region" description="Helical" evidence="7">
    <location>
        <begin position="184"/>
        <end position="201"/>
    </location>
</feature>
<dbReference type="PANTHER" id="PTHR30353:SF0">
    <property type="entry name" value="TRANSMEMBRANE PROTEIN"/>
    <property type="match status" value="1"/>
</dbReference>
<evidence type="ECO:0000256" key="6">
    <source>
        <dbReference type="ARBA" id="ARBA00023136"/>
    </source>
</evidence>
<comment type="caution">
    <text evidence="10">The sequence shown here is derived from an EMBL/GenBank/DDBJ whole genome shotgun (WGS) entry which is preliminary data.</text>
</comment>
<keyword evidence="5 7" id="KW-1133">Transmembrane helix</keyword>
<dbReference type="InterPro" id="IPR032816">
    <property type="entry name" value="VTT_dom"/>
</dbReference>
<evidence type="ECO:0000256" key="7">
    <source>
        <dbReference type="RuleBase" id="RU367016"/>
    </source>
</evidence>
<feature type="transmembrane region" description="Helical" evidence="7">
    <location>
        <begin position="68"/>
        <end position="88"/>
    </location>
</feature>
<evidence type="ECO:0000256" key="1">
    <source>
        <dbReference type="ARBA" id="ARBA00004651"/>
    </source>
</evidence>
<evidence type="ECO:0000256" key="3">
    <source>
        <dbReference type="ARBA" id="ARBA00022475"/>
    </source>
</evidence>
<dbReference type="InterPro" id="IPR032818">
    <property type="entry name" value="DedA-like"/>
</dbReference>
<dbReference type="Pfam" id="PF09335">
    <property type="entry name" value="VTT_dom"/>
    <property type="match status" value="1"/>
</dbReference>
<proteinExistence type="inferred from homology"/>
<feature type="domain" description="VTT" evidence="9">
    <location>
        <begin position="39"/>
        <end position="172"/>
    </location>
</feature>
<dbReference type="GO" id="GO:0005886">
    <property type="term" value="C:plasma membrane"/>
    <property type="evidence" value="ECO:0007669"/>
    <property type="project" value="UniProtKB-SubCell"/>
</dbReference>
<evidence type="ECO:0000259" key="9">
    <source>
        <dbReference type="Pfam" id="PF09335"/>
    </source>
</evidence>
<comment type="subcellular location">
    <subcellularLocation>
        <location evidence="1 7">Cell membrane</location>
        <topology evidence="1 7">Multi-pass membrane protein</topology>
    </subcellularLocation>
</comment>
<accession>A0A931DL29</accession>
<evidence type="ECO:0000256" key="8">
    <source>
        <dbReference type="SAM" id="MobiDB-lite"/>
    </source>
</evidence>
<name>A0A931DL29_9ACTN</name>
<protein>
    <submittedName>
        <fullName evidence="10">Membrane-associated protein</fullName>
    </submittedName>
</protein>
<reference evidence="10" key="1">
    <citation type="submission" date="2020-11" db="EMBL/GenBank/DDBJ databases">
        <title>Sequencing the genomes of 1000 actinobacteria strains.</title>
        <authorList>
            <person name="Klenk H.-P."/>
        </authorList>
    </citation>
    <scope>NUCLEOTIDE SEQUENCE</scope>
    <source>
        <strain evidence="10">DSM 43175</strain>
    </source>
</reference>
<dbReference type="Proteomes" id="UP000614047">
    <property type="component" value="Unassembled WGS sequence"/>
</dbReference>
<organism evidence="10 11">
    <name type="scientific">Actinomadura viridis</name>
    <dbReference type="NCBI Taxonomy" id="58110"/>
    <lineage>
        <taxon>Bacteria</taxon>
        <taxon>Bacillati</taxon>
        <taxon>Actinomycetota</taxon>
        <taxon>Actinomycetes</taxon>
        <taxon>Streptosporangiales</taxon>
        <taxon>Thermomonosporaceae</taxon>
        <taxon>Actinomadura</taxon>
    </lineage>
</organism>
<evidence type="ECO:0000256" key="2">
    <source>
        <dbReference type="ARBA" id="ARBA00010792"/>
    </source>
</evidence>
<keyword evidence="3 7" id="KW-1003">Cell membrane</keyword>
<evidence type="ECO:0000313" key="10">
    <source>
        <dbReference type="EMBL" id="MBG6091975.1"/>
    </source>
</evidence>
<gene>
    <name evidence="10" type="ORF">IW256_006088</name>
</gene>
<dbReference type="RefSeq" id="WP_307829214.1">
    <property type="nucleotide sequence ID" value="NZ_BAABES010000002.1"/>
</dbReference>
<comment type="similarity">
    <text evidence="2 7">Belongs to the DedA family.</text>
</comment>
<evidence type="ECO:0000313" key="11">
    <source>
        <dbReference type="Proteomes" id="UP000614047"/>
    </source>
</evidence>